<organism evidence="1 2">
    <name type="scientific">Tripterygium wilfordii</name>
    <name type="common">Thunder God vine</name>
    <dbReference type="NCBI Taxonomy" id="458696"/>
    <lineage>
        <taxon>Eukaryota</taxon>
        <taxon>Viridiplantae</taxon>
        <taxon>Streptophyta</taxon>
        <taxon>Embryophyta</taxon>
        <taxon>Tracheophyta</taxon>
        <taxon>Spermatophyta</taxon>
        <taxon>Magnoliopsida</taxon>
        <taxon>eudicotyledons</taxon>
        <taxon>Gunneridae</taxon>
        <taxon>Pentapetalae</taxon>
        <taxon>rosids</taxon>
        <taxon>fabids</taxon>
        <taxon>Celastrales</taxon>
        <taxon>Celastraceae</taxon>
        <taxon>Tripterygium</taxon>
    </lineage>
</organism>
<dbReference type="InParanoid" id="A0A7J7E1K6"/>
<sequence>MIRTLTVRHMHGQKSCKILEVLSNASVSTSFKVNDNALCTLWTTSQRKYSCIQLSYFINRLQKALTQETLVQILRFTMPSNIRHTEMYWNTKKLMEIGHTQIDLLQYIVDIFHKMTNEIDIHDAEPFYV</sequence>
<reference evidence="1 2" key="1">
    <citation type="journal article" date="2020" name="Nat. Commun.">
        <title>Genome of Tripterygium wilfordii and identification of cytochrome P450 involved in triptolide biosynthesis.</title>
        <authorList>
            <person name="Tu L."/>
            <person name="Su P."/>
            <person name="Zhang Z."/>
            <person name="Gao L."/>
            <person name="Wang J."/>
            <person name="Hu T."/>
            <person name="Zhou J."/>
            <person name="Zhang Y."/>
            <person name="Zhao Y."/>
            <person name="Liu Y."/>
            <person name="Song Y."/>
            <person name="Tong Y."/>
            <person name="Lu Y."/>
            <person name="Yang J."/>
            <person name="Xu C."/>
            <person name="Jia M."/>
            <person name="Peters R.J."/>
            <person name="Huang L."/>
            <person name="Gao W."/>
        </authorList>
    </citation>
    <scope>NUCLEOTIDE SEQUENCE [LARGE SCALE GENOMIC DNA]</scope>
    <source>
        <strain evidence="2">cv. XIE 37</strain>
        <tissue evidence="1">Leaf</tissue>
    </source>
</reference>
<protein>
    <submittedName>
        <fullName evidence="1">Uncharacterized protein</fullName>
    </submittedName>
</protein>
<comment type="caution">
    <text evidence="1">The sequence shown here is derived from an EMBL/GenBank/DDBJ whole genome shotgun (WGS) entry which is preliminary data.</text>
</comment>
<evidence type="ECO:0000313" key="1">
    <source>
        <dbReference type="EMBL" id="KAF5752411.1"/>
    </source>
</evidence>
<proteinExistence type="predicted"/>
<dbReference type="Proteomes" id="UP000593562">
    <property type="component" value="Unassembled WGS sequence"/>
</dbReference>
<keyword evidence="2" id="KW-1185">Reference proteome</keyword>
<name>A0A7J7E1K6_TRIWF</name>
<dbReference type="EMBL" id="JAAARO010000001">
    <property type="protein sequence ID" value="KAF5752411.1"/>
    <property type="molecule type" value="Genomic_DNA"/>
</dbReference>
<evidence type="ECO:0000313" key="2">
    <source>
        <dbReference type="Proteomes" id="UP000593562"/>
    </source>
</evidence>
<accession>A0A7J7E1K6</accession>
<dbReference type="AlphaFoldDB" id="A0A7J7E1K6"/>
<gene>
    <name evidence="1" type="ORF">HS088_TW01G00320</name>
</gene>